<gene>
    <name evidence="2" type="ORF">SDC9_45906</name>
</gene>
<dbReference type="SUPFAM" id="SSF88659">
    <property type="entry name" value="Sigma3 and sigma4 domains of RNA polymerase sigma factors"/>
    <property type="match status" value="1"/>
</dbReference>
<dbReference type="InterPro" id="IPR013324">
    <property type="entry name" value="RNA_pol_sigma_r3/r4-like"/>
</dbReference>
<evidence type="ECO:0000313" key="2">
    <source>
        <dbReference type="EMBL" id="MPL99686.1"/>
    </source>
</evidence>
<dbReference type="InterPro" id="IPR036388">
    <property type="entry name" value="WH-like_DNA-bd_sf"/>
</dbReference>
<dbReference type="AlphaFoldDB" id="A0A644W874"/>
<dbReference type="CDD" id="cd00090">
    <property type="entry name" value="HTH_ARSR"/>
    <property type="match status" value="1"/>
</dbReference>
<evidence type="ECO:0000259" key="1">
    <source>
        <dbReference type="Pfam" id="PF13936"/>
    </source>
</evidence>
<comment type="caution">
    <text evidence="2">The sequence shown here is derived from an EMBL/GenBank/DDBJ whole genome shotgun (WGS) entry which is preliminary data.</text>
</comment>
<dbReference type="Gene3D" id="1.10.10.10">
    <property type="entry name" value="Winged helix-like DNA-binding domain superfamily/Winged helix DNA-binding domain"/>
    <property type="match status" value="1"/>
</dbReference>
<name>A0A644W874_9ZZZZ</name>
<protein>
    <recommendedName>
        <fullName evidence="1">Transposase IS30-like HTH domain-containing protein</fullName>
    </recommendedName>
</protein>
<accession>A0A644W874</accession>
<proteinExistence type="predicted"/>
<sequence length="168" mass="20179">MAKSDKHEQTREFYIFDPITEKKIIVTEGQFREYYRPIHRVYAFAKRHHQCACSKWWLCGGDCTICDWTRDPEQDELAQLYYDLEIMNSSRYETHEPHAAVERKEFREKAEAFFKLLTGELRRIYDLHEEGKSQDEIAAVLGVSQDTIHRRLKKIKEDFRSFYEGFTI</sequence>
<organism evidence="2">
    <name type="scientific">bioreactor metagenome</name>
    <dbReference type="NCBI Taxonomy" id="1076179"/>
    <lineage>
        <taxon>unclassified sequences</taxon>
        <taxon>metagenomes</taxon>
        <taxon>ecological metagenomes</taxon>
    </lineage>
</organism>
<dbReference type="EMBL" id="VSSQ01000682">
    <property type="protein sequence ID" value="MPL99686.1"/>
    <property type="molecule type" value="Genomic_DNA"/>
</dbReference>
<dbReference type="InterPro" id="IPR025246">
    <property type="entry name" value="IS30-like_HTH"/>
</dbReference>
<dbReference type="Pfam" id="PF13936">
    <property type="entry name" value="HTH_38"/>
    <property type="match status" value="1"/>
</dbReference>
<feature type="domain" description="Transposase IS30-like HTH" evidence="1">
    <location>
        <begin position="120"/>
        <end position="154"/>
    </location>
</feature>
<dbReference type="InterPro" id="IPR011991">
    <property type="entry name" value="ArsR-like_HTH"/>
</dbReference>
<reference evidence="2" key="1">
    <citation type="submission" date="2019-08" db="EMBL/GenBank/DDBJ databases">
        <authorList>
            <person name="Kucharzyk K."/>
            <person name="Murdoch R.W."/>
            <person name="Higgins S."/>
            <person name="Loffler F."/>
        </authorList>
    </citation>
    <scope>NUCLEOTIDE SEQUENCE</scope>
</reference>